<comment type="caution">
    <text evidence="1">The sequence shown here is derived from an EMBL/GenBank/DDBJ whole genome shotgun (WGS) entry which is preliminary data.</text>
</comment>
<dbReference type="EMBL" id="LGBR01000001">
    <property type="protein sequence ID" value="KOY53153.1"/>
    <property type="molecule type" value="Genomic_DNA"/>
</dbReference>
<dbReference type="OrthoDB" id="790983at2"/>
<dbReference type="Proteomes" id="UP000037716">
    <property type="component" value="Unassembled WGS sequence"/>
</dbReference>
<dbReference type="Proteomes" id="UP000183071">
    <property type="component" value="Unassembled WGS sequence"/>
</dbReference>
<gene>
    <name evidence="1" type="ORF">I602_2713</name>
    <name evidence="2" type="ORF">SAMN05444353_2491</name>
</gene>
<evidence type="ECO:0000313" key="2">
    <source>
        <dbReference type="EMBL" id="SEE57846.1"/>
    </source>
</evidence>
<keyword evidence="4" id="KW-1185">Reference proteome</keyword>
<proteinExistence type="predicted"/>
<dbReference type="InterPro" id="IPR018534">
    <property type="entry name" value="Tet_reg_excision_RteC"/>
</dbReference>
<organism evidence="1 3">
    <name type="scientific">Polaribacter dokdonensis DSW-5</name>
    <dbReference type="NCBI Taxonomy" id="1300348"/>
    <lineage>
        <taxon>Bacteria</taxon>
        <taxon>Pseudomonadati</taxon>
        <taxon>Bacteroidota</taxon>
        <taxon>Flavobacteriia</taxon>
        <taxon>Flavobacteriales</taxon>
        <taxon>Flavobacteriaceae</taxon>
    </lineage>
</organism>
<reference evidence="2 4" key="2">
    <citation type="submission" date="2016-10" db="EMBL/GenBank/DDBJ databases">
        <authorList>
            <person name="Varghese N."/>
            <person name="Submissions S."/>
        </authorList>
    </citation>
    <scope>NUCLEOTIDE SEQUENCE [LARGE SCALE GENOMIC DNA]</scope>
    <source>
        <strain evidence="2 4">DSW-5</strain>
    </source>
</reference>
<name>A0A0M9CIG1_9FLAO</name>
<protein>
    <submittedName>
        <fullName evidence="2">RteC protein</fullName>
    </submittedName>
    <submittedName>
        <fullName evidence="1">Tetracycline resistance element mobilization regulatory protein RteC</fullName>
    </submittedName>
</protein>
<dbReference type="AlphaFoldDB" id="A0A0M9CIG1"/>
<dbReference type="PATRIC" id="fig|1300348.6.peg.2715"/>
<evidence type="ECO:0000313" key="3">
    <source>
        <dbReference type="Proteomes" id="UP000037716"/>
    </source>
</evidence>
<dbReference type="Pfam" id="PF09357">
    <property type="entry name" value="RteC"/>
    <property type="match status" value="1"/>
</dbReference>
<evidence type="ECO:0000313" key="1">
    <source>
        <dbReference type="EMBL" id="KOY53153.1"/>
    </source>
</evidence>
<accession>A0A0M9CIG1</accession>
<reference evidence="1 3" key="1">
    <citation type="submission" date="2015-07" db="EMBL/GenBank/DDBJ databases">
        <title>Genome of Polaribacter dokdonenesis DSW-5, isolated from seawater off Dokdo in Korea.</title>
        <authorList>
            <person name="Yoon K."/>
            <person name="Song J.Y."/>
            <person name="Kim J.F."/>
        </authorList>
    </citation>
    <scope>NUCLEOTIDE SEQUENCE [LARGE SCALE GENOMIC DNA]</scope>
    <source>
        <strain evidence="1 3">DSW-5</strain>
    </source>
</reference>
<dbReference type="EMBL" id="FNUE01000002">
    <property type="protein sequence ID" value="SEE57846.1"/>
    <property type="molecule type" value="Genomic_DNA"/>
</dbReference>
<dbReference type="RefSeq" id="WP_074613569.1">
    <property type="nucleotide sequence ID" value="NZ_FNUE01000002.1"/>
</dbReference>
<evidence type="ECO:0000313" key="4">
    <source>
        <dbReference type="Proteomes" id="UP000183071"/>
    </source>
</evidence>
<dbReference type="STRING" id="1300348.I602_2713"/>
<sequence>MNSFCTPFFQKLERDFVLLKNSESNPIVASQNIILFLEKKLKKLNKWLKIYRFESEKEEIYFFKELKPSLISKILFYKHVLKIESTLPSSKKGKRKHYLKALNKAAQMARENFDFYEYFRSRATYNDHHYFIRRPYKDIIRDHPMQLYFDSKISTSHEYQVANLICSDMLTNYLERKIDEIDQKSGTTNFREPVNYSWSGSKIDLVELIYALKHARLINNGNTDVKELAKHIGKIFNIELEDNIYRIYQDIKLRKTVRTKFINRLADNLNQKLNEEDL</sequence>